<feature type="signal peptide" evidence="2">
    <location>
        <begin position="1"/>
        <end position="19"/>
    </location>
</feature>
<feature type="chain" id="PRO_5029902773" description="MD-2-related lipid-recognition domain-containing protein" evidence="2">
    <location>
        <begin position="20"/>
        <end position="184"/>
    </location>
</feature>
<dbReference type="KEGG" id="vde:111247342"/>
<dbReference type="InParanoid" id="A0A7M7JLA0"/>
<name>A0A7M7JLA0_VARDE</name>
<organism evidence="4 5">
    <name type="scientific">Varroa destructor</name>
    <name type="common">Honeybee mite</name>
    <dbReference type="NCBI Taxonomy" id="109461"/>
    <lineage>
        <taxon>Eukaryota</taxon>
        <taxon>Metazoa</taxon>
        <taxon>Ecdysozoa</taxon>
        <taxon>Arthropoda</taxon>
        <taxon>Chelicerata</taxon>
        <taxon>Arachnida</taxon>
        <taxon>Acari</taxon>
        <taxon>Parasitiformes</taxon>
        <taxon>Mesostigmata</taxon>
        <taxon>Gamasina</taxon>
        <taxon>Dermanyssoidea</taxon>
        <taxon>Varroidae</taxon>
        <taxon>Varroa</taxon>
    </lineage>
</organism>
<dbReference type="AlphaFoldDB" id="A0A7M7JLA0"/>
<reference evidence="4" key="1">
    <citation type="submission" date="2021-01" db="UniProtKB">
        <authorList>
            <consortium name="EnsemblMetazoa"/>
        </authorList>
    </citation>
    <scope>IDENTIFICATION</scope>
</reference>
<dbReference type="GO" id="GO:0009898">
    <property type="term" value="C:cytoplasmic side of plasma membrane"/>
    <property type="evidence" value="ECO:0007669"/>
    <property type="project" value="TreeGrafter"/>
</dbReference>
<evidence type="ECO:0000313" key="4">
    <source>
        <dbReference type="EnsemblMetazoa" id="XP_022653875"/>
    </source>
</evidence>
<keyword evidence="1 2" id="KW-0732">Signal</keyword>
<dbReference type="OMA" id="EHEDRAC"/>
<accession>A0A7M7JLA0</accession>
<sequence length="184" mass="20851">METMKVLVVFSILAIGVYAQRVTFNECGSNEYFTLKQVDLKDKITFPSIVRGDVHAVVNKDIPADATISFQVYKIINIFGERRIKIPCVGIYGSCDYNLCKFIAKKTDPIEPRFDICVLWPEGMQCGCPVSEGMVFKKQNAKLLFPQLSTIVKLLNKGKYVLNIQLRDAQRQSLYCVDFNVHIG</sequence>
<keyword evidence="5" id="KW-1185">Reference proteome</keyword>
<dbReference type="SUPFAM" id="SSF63707">
    <property type="entry name" value="Ganglioside M2 (gm2) activator"/>
    <property type="match status" value="1"/>
</dbReference>
<dbReference type="InterPro" id="IPR003172">
    <property type="entry name" value="ML_dom"/>
</dbReference>
<dbReference type="Proteomes" id="UP000594260">
    <property type="component" value="Unplaced"/>
</dbReference>
<protein>
    <recommendedName>
        <fullName evidence="3">MD-2-related lipid-recognition domain-containing protein</fullName>
    </recommendedName>
</protein>
<dbReference type="InterPro" id="IPR036846">
    <property type="entry name" value="GM2-AP_sf"/>
</dbReference>
<dbReference type="InterPro" id="IPR028996">
    <property type="entry name" value="GM2-AP"/>
</dbReference>
<dbReference type="GeneID" id="111247342"/>
<evidence type="ECO:0000313" key="5">
    <source>
        <dbReference type="Proteomes" id="UP000594260"/>
    </source>
</evidence>
<dbReference type="PANTHER" id="PTHR17357:SF0">
    <property type="entry name" value="GANGLIOSIDE GM2 ACTIVATOR"/>
    <property type="match status" value="1"/>
</dbReference>
<dbReference type="GO" id="GO:0005319">
    <property type="term" value="F:lipid transporter activity"/>
    <property type="evidence" value="ECO:0007669"/>
    <property type="project" value="TreeGrafter"/>
</dbReference>
<dbReference type="PANTHER" id="PTHR17357">
    <property type="entry name" value="GM2 GANGLIOSIDE ACTIVATOR PROTEIN"/>
    <property type="match status" value="1"/>
</dbReference>
<dbReference type="Gene3D" id="2.70.220.10">
    <property type="entry name" value="Ganglioside GM2 activator"/>
    <property type="match status" value="1"/>
</dbReference>
<dbReference type="Pfam" id="PF02221">
    <property type="entry name" value="E1_DerP2_DerF2"/>
    <property type="match status" value="1"/>
</dbReference>
<evidence type="ECO:0000256" key="2">
    <source>
        <dbReference type="SAM" id="SignalP"/>
    </source>
</evidence>
<dbReference type="EnsemblMetazoa" id="XM_022798140">
    <property type="protein sequence ID" value="XP_022653875"/>
    <property type="gene ID" value="LOC111247342"/>
</dbReference>
<dbReference type="GO" id="GO:0006689">
    <property type="term" value="P:ganglioside catabolic process"/>
    <property type="evidence" value="ECO:0007669"/>
    <property type="project" value="InterPro"/>
</dbReference>
<dbReference type="RefSeq" id="XP_022653875.1">
    <property type="nucleotide sequence ID" value="XM_022798140.1"/>
</dbReference>
<evidence type="ECO:0000259" key="3">
    <source>
        <dbReference type="Pfam" id="PF02221"/>
    </source>
</evidence>
<dbReference type="OrthoDB" id="6407652at2759"/>
<evidence type="ECO:0000256" key="1">
    <source>
        <dbReference type="ARBA" id="ARBA00022729"/>
    </source>
</evidence>
<proteinExistence type="predicted"/>
<feature type="domain" description="MD-2-related lipid-recognition" evidence="3">
    <location>
        <begin position="22"/>
        <end position="183"/>
    </location>
</feature>
<dbReference type="GO" id="GO:0008047">
    <property type="term" value="F:enzyme activator activity"/>
    <property type="evidence" value="ECO:0007669"/>
    <property type="project" value="InterPro"/>
</dbReference>